<feature type="transmembrane region" description="Helical" evidence="2">
    <location>
        <begin position="163"/>
        <end position="186"/>
    </location>
</feature>
<evidence type="ECO:0000313" key="4">
    <source>
        <dbReference type="Proteomes" id="UP000235392"/>
    </source>
</evidence>
<keyword evidence="2" id="KW-0812">Transmembrane</keyword>
<feature type="compositionally biased region" description="Basic and acidic residues" evidence="1">
    <location>
        <begin position="279"/>
        <end position="288"/>
    </location>
</feature>
<feature type="region of interest" description="Disordered" evidence="1">
    <location>
        <begin position="264"/>
        <end position="295"/>
    </location>
</feature>
<keyword evidence="2" id="KW-1133">Transmembrane helix</keyword>
<feature type="transmembrane region" description="Helical" evidence="2">
    <location>
        <begin position="12"/>
        <end position="38"/>
    </location>
</feature>
<evidence type="ECO:0000313" key="3">
    <source>
        <dbReference type="EMBL" id="PLW36882.1"/>
    </source>
</evidence>
<sequence>MAHGLNREKLRFAIKWGLSIFFVVAAFFPCPFIIWIYILAYQDCHEIESTIHHIAARLRAKGRHYDPNHFNTFDLLKLLIPAQKLAPVVERLRHLIDGSTYLYFVIVCLLISVYFPLLAISLRALYKQSVSQSTIDAAMGTITNGASQPSRTGKRIHRERQRLVYHSMCVFISTVVHLPPLAWKVFHSKGDYLHDVTWNEVTRHGLVSPLAFSGNVILFILNMHSYQILVDRRMRLQHASFSVGSTREGTPYKKSTLGTLFLGDDDEDDISPSTSALEAQKEDTEKYDSSANSSEPINRYLMGGIKIQQCTFSKAS</sequence>
<reference evidence="3 4" key="1">
    <citation type="submission" date="2017-11" db="EMBL/GenBank/DDBJ databases">
        <title>De novo assembly and phasing of dikaryotic genomes from two isolates of Puccinia coronata f. sp. avenae, the causal agent of oat crown rust.</title>
        <authorList>
            <person name="Miller M.E."/>
            <person name="Zhang Y."/>
            <person name="Omidvar V."/>
            <person name="Sperschneider J."/>
            <person name="Schwessinger B."/>
            <person name="Raley C."/>
            <person name="Palmer J.M."/>
            <person name="Garnica D."/>
            <person name="Upadhyaya N."/>
            <person name="Rathjen J."/>
            <person name="Taylor J.M."/>
            <person name="Park R.F."/>
            <person name="Dodds P.N."/>
            <person name="Hirsch C.D."/>
            <person name="Kianian S.F."/>
            <person name="Figueroa M."/>
        </authorList>
    </citation>
    <scope>NUCLEOTIDE SEQUENCE [LARGE SCALE GENOMIC DNA]</scope>
    <source>
        <strain evidence="3">12SD80</strain>
    </source>
</reference>
<feature type="transmembrane region" description="Helical" evidence="2">
    <location>
        <begin position="101"/>
        <end position="122"/>
    </location>
</feature>
<gene>
    <name evidence="3" type="ORF">PCASD_10156</name>
</gene>
<organism evidence="3 4">
    <name type="scientific">Puccinia coronata f. sp. avenae</name>
    <dbReference type="NCBI Taxonomy" id="200324"/>
    <lineage>
        <taxon>Eukaryota</taxon>
        <taxon>Fungi</taxon>
        <taxon>Dikarya</taxon>
        <taxon>Basidiomycota</taxon>
        <taxon>Pucciniomycotina</taxon>
        <taxon>Pucciniomycetes</taxon>
        <taxon>Pucciniales</taxon>
        <taxon>Pucciniaceae</taxon>
        <taxon>Puccinia</taxon>
    </lineage>
</organism>
<dbReference type="Proteomes" id="UP000235392">
    <property type="component" value="Unassembled WGS sequence"/>
</dbReference>
<proteinExistence type="predicted"/>
<protein>
    <submittedName>
        <fullName evidence="3">Uncharacterized protein</fullName>
    </submittedName>
</protein>
<evidence type="ECO:0000256" key="2">
    <source>
        <dbReference type="SAM" id="Phobius"/>
    </source>
</evidence>
<keyword evidence="2" id="KW-0472">Membrane</keyword>
<accession>A0A2N5UGK3</accession>
<dbReference type="EMBL" id="PGCI01000152">
    <property type="protein sequence ID" value="PLW36882.1"/>
    <property type="molecule type" value="Genomic_DNA"/>
</dbReference>
<name>A0A2N5UGK3_9BASI</name>
<evidence type="ECO:0000256" key="1">
    <source>
        <dbReference type="SAM" id="MobiDB-lite"/>
    </source>
</evidence>
<comment type="caution">
    <text evidence="3">The sequence shown here is derived from an EMBL/GenBank/DDBJ whole genome shotgun (WGS) entry which is preliminary data.</text>
</comment>
<dbReference type="AlphaFoldDB" id="A0A2N5UGK3"/>
<feature type="transmembrane region" description="Helical" evidence="2">
    <location>
        <begin position="206"/>
        <end position="226"/>
    </location>
</feature>